<evidence type="ECO:0000313" key="2">
    <source>
        <dbReference type="Proteomes" id="UP000324800"/>
    </source>
</evidence>
<sequence length="116" mass="13080">MSQLDSEVTAISFSTAGGIGEQNDIEIREGLSNISVFISNLHYGTCHPFNFMFIMSYTLQPVVIKNCEEQLEEEGGNEELEAQQINKGYSGVIKAFANQYKQWALNYFVDFSNPRP</sequence>
<dbReference type="Proteomes" id="UP000324800">
    <property type="component" value="Unassembled WGS sequence"/>
</dbReference>
<proteinExistence type="predicted"/>
<organism evidence="1 2">
    <name type="scientific">Streblomastix strix</name>
    <dbReference type="NCBI Taxonomy" id="222440"/>
    <lineage>
        <taxon>Eukaryota</taxon>
        <taxon>Metamonada</taxon>
        <taxon>Preaxostyla</taxon>
        <taxon>Oxymonadida</taxon>
        <taxon>Streblomastigidae</taxon>
        <taxon>Streblomastix</taxon>
    </lineage>
</organism>
<accession>A0A5J4UBB9</accession>
<comment type="caution">
    <text evidence="1">The sequence shown here is derived from an EMBL/GenBank/DDBJ whole genome shotgun (WGS) entry which is preliminary data.</text>
</comment>
<name>A0A5J4UBB9_9EUKA</name>
<gene>
    <name evidence="1" type="ORF">EZS28_037251</name>
</gene>
<dbReference type="AlphaFoldDB" id="A0A5J4UBB9"/>
<evidence type="ECO:0000313" key="1">
    <source>
        <dbReference type="EMBL" id="KAA6367221.1"/>
    </source>
</evidence>
<protein>
    <submittedName>
        <fullName evidence="1">Uncharacterized protein</fullName>
    </submittedName>
</protein>
<reference evidence="1 2" key="1">
    <citation type="submission" date="2019-03" db="EMBL/GenBank/DDBJ databases">
        <title>Single cell metagenomics reveals metabolic interactions within the superorganism composed of flagellate Streblomastix strix and complex community of Bacteroidetes bacteria on its surface.</title>
        <authorList>
            <person name="Treitli S.C."/>
            <person name="Kolisko M."/>
            <person name="Husnik F."/>
            <person name="Keeling P."/>
            <person name="Hampl V."/>
        </authorList>
    </citation>
    <scope>NUCLEOTIDE SEQUENCE [LARGE SCALE GENOMIC DNA]</scope>
    <source>
        <strain evidence="1">ST1C</strain>
    </source>
</reference>
<dbReference type="EMBL" id="SNRW01018558">
    <property type="protein sequence ID" value="KAA6367221.1"/>
    <property type="molecule type" value="Genomic_DNA"/>
</dbReference>